<dbReference type="EMBL" id="LJAM02000511">
    <property type="protein sequence ID" value="RAP69970.1"/>
    <property type="molecule type" value="Genomic_DNA"/>
</dbReference>
<dbReference type="Proteomes" id="UP000243534">
    <property type="component" value="Unassembled WGS sequence"/>
</dbReference>
<name>A0A1E7Z3L5_9GAMM</name>
<reference evidence="2 4" key="2">
    <citation type="submission" date="2018-04" db="EMBL/GenBank/DDBJ databases">
        <title>Genomes of the Obligate Erwinia dacicola and Facultative Enterobacter sp. OLF Endosymbionts of the Olive Fruit fly, Bactrocera oleae.</title>
        <authorList>
            <person name="Estes A.M."/>
            <person name="Hearn D.J."/>
            <person name="Agarwal S."/>
            <person name="Pierson E.A."/>
            <person name="Dunning-Hotopp J.C."/>
        </authorList>
    </citation>
    <scope>NUCLEOTIDE SEQUENCE [LARGE SCALE GENOMIC DNA]</scope>
    <source>
        <strain evidence="2 4">Oroville</strain>
    </source>
</reference>
<keyword evidence="4" id="KW-1185">Reference proteome</keyword>
<evidence type="ECO:0000313" key="3">
    <source>
        <dbReference type="Proteomes" id="UP000243534"/>
    </source>
</evidence>
<dbReference type="EMBL" id="MAYS01000095">
    <property type="protein sequence ID" value="OFC63362.1"/>
    <property type="molecule type" value="Genomic_DNA"/>
</dbReference>
<evidence type="ECO:0000313" key="2">
    <source>
        <dbReference type="EMBL" id="RAP69970.1"/>
    </source>
</evidence>
<sequence>MAPYTKFDHNSHFKLVLLRALHHVLNKFGVLRREVEHAAALHYAFTALLLQLIPQLLRAQHHRHVARTFTVSVTN</sequence>
<organism evidence="1 3">
    <name type="scientific">Candidatus Erwinia dacicola</name>
    <dbReference type="NCBI Taxonomy" id="252393"/>
    <lineage>
        <taxon>Bacteria</taxon>
        <taxon>Pseudomonadati</taxon>
        <taxon>Pseudomonadota</taxon>
        <taxon>Gammaproteobacteria</taxon>
        <taxon>Enterobacterales</taxon>
        <taxon>Erwiniaceae</taxon>
        <taxon>Erwinia</taxon>
    </lineage>
</organism>
<reference evidence="1 3" key="1">
    <citation type="submission" date="2016-07" db="EMBL/GenBank/DDBJ databases">
        <authorList>
            <person name="Yuval B."/>
        </authorList>
    </citation>
    <scope>NUCLEOTIDE SEQUENCE [LARGE SCALE GENOMIC DNA]</scope>
    <source>
        <strain evidence="1 3">IL</strain>
    </source>
</reference>
<protein>
    <submittedName>
        <fullName evidence="1">Uncharacterized protein</fullName>
    </submittedName>
</protein>
<evidence type="ECO:0000313" key="1">
    <source>
        <dbReference type="EMBL" id="OFC63362.1"/>
    </source>
</evidence>
<dbReference type="AlphaFoldDB" id="A0A1E7Z3L5"/>
<evidence type="ECO:0000313" key="4">
    <source>
        <dbReference type="Proteomes" id="UP000244334"/>
    </source>
</evidence>
<proteinExistence type="predicted"/>
<comment type="caution">
    <text evidence="1">The sequence shown here is derived from an EMBL/GenBank/DDBJ whole genome shotgun (WGS) entry which is preliminary data.</text>
</comment>
<accession>A0A1E7Z3L5</accession>
<gene>
    <name evidence="2" type="ORF">ACZ87_03236</name>
    <name evidence="1" type="ORF">BBW68_05635</name>
</gene>
<dbReference type="Proteomes" id="UP000244334">
    <property type="component" value="Unassembled WGS sequence"/>
</dbReference>